<keyword evidence="5 16" id="KW-0812">Transmembrane</keyword>
<dbReference type="InterPro" id="IPR032284">
    <property type="entry name" value="RecQ_Zn-bd"/>
</dbReference>
<dbReference type="SMART" id="SM00956">
    <property type="entry name" value="RQC"/>
    <property type="match status" value="1"/>
</dbReference>
<dbReference type="InterPro" id="IPR001650">
    <property type="entry name" value="Helicase_C-like"/>
</dbReference>
<keyword evidence="7" id="KW-0378">Hydrolase</keyword>
<comment type="similarity">
    <text evidence="4">Belongs to the disease resistance NB-LRR family.</text>
</comment>
<evidence type="ECO:0000256" key="12">
    <source>
        <dbReference type="ARBA" id="ARBA00023125"/>
    </source>
</evidence>
<dbReference type="SUPFAM" id="SSF46785">
    <property type="entry name" value="Winged helix' DNA-binding domain"/>
    <property type="match status" value="1"/>
</dbReference>
<evidence type="ECO:0000313" key="22">
    <source>
        <dbReference type="EMBL" id="KAK4419774.1"/>
    </source>
</evidence>
<dbReference type="Gene3D" id="1.10.10.10">
    <property type="entry name" value="Winged helix-like DNA-binding domain superfamily/Winged helix DNA-binding domain"/>
    <property type="match status" value="1"/>
</dbReference>
<evidence type="ECO:0000256" key="11">
    <source>
        <dbReference type="ARBA" id="ARBA00022989"/>
    </source>
</evidence>
<feature type="domain" description="HRDC" evidence="19">
    <location>
        <begin position="771"/>
        <end position="851"/>
    </location>
</feature>
<dbReference type="EMBL" id="JACGWO010000009">
    <property type="protein sequence ID" value="KAK4419774.1"/>
    <property type="molecule type" value="Genomic_DNA"/>
</dbReference>
<dbReference type="PROSITE" id="PS51194">
    <property type="entry name" value="HELICASE_CTER"/>
    <property type="match status" value="1"/>
</dbReference>
<dbReference type="InterPro" id="IPR044876">
    <property type="entry name" value="HRDC_dom_sf"/>
</dbReference>
<gene>
    <name evidence="22" type="ORF">Salat_2390300</name>
</gene>
<dbReference type="SUPFAM" id="SSF52540">
    <property type="entry name" value="P-loop containing nucleoside triphosphate hydrolases"/>
    <property type="match status" value="1"/>
</dbReference>
<comment type="caution">
    <text evidence="22">The sequence shown here is derived from an EMBL/GenBank/DDBJ whole genome shotgun (WGS) entry which is preliminary data.</text>
</comment>
<evidence type="ECO:0000256" key="9">
    <source>
        <dbReference type="ARBA" id="ARBA00022824"/>
    </source>
</evidence>
<dbReference type="Gene3D" id="3.40.50.300">
    <property type="entry name" value="P-loop containing nucleotide triphosphate hydrolases"/>
    <property type="match status" value="2"/>
</dbReference>
<dbReference type="InterPro" id="IPR002121">
    <property type="entry name" value="HRDC_dom"/>
</dbReference>
<evidence type="ECO:0000256" key="6">
    <source>
        <dbReference type="ARBA" id="ARBA00022741"/>
    </source>
</evidence>
<dbReference type="CDD" id="cd17920">
    <property type="entry name" value="DEXHc_RecQ"/>
    <property type="match status" value="1"/>
</dbReference>
<dbReference type="SMART" id="SM00487">
    <property type="entry name" value="DEXDc"/>
    <property type="match status" value="1"/>
</dbReference>
<dbReference type="InterPro" id="IPR004589">
    <property type="entry name" value="DNA_helicase_ATP-dep_RecQ"/>
</dbReference>
<dbReference type="InterPro" id="IPR029491">
    <property type="entry name" value="Helicase_HTH"/>
</dbReference>
<proteinExistence type="inferred from homology"/>
<dbReference type="GO" id="GO:0005789">
    <property type="term" value="C:endoplasmic reticulum membrane"/>
    <property type="evidence" value="ECO:0007669"/>
    <property type="project" value="UniProtKB-SubCell"/>
</dbReference>
<organism evidence="22 23">
    <name type="scientific">Sesamum alatum</name>
    <dbReference type="NCBI Taxonomy" id="300844"/>
    <lineage>
        <taxon>Eukaryota</taxon>
        <taxon>Viridiplantae</taxon>
        <taxon>Streptophyta</taxon>
        <taxon>Embryophyta</taxon>
        <taxon>Tracheophyta</taxon>
        <taxon>Spermatophyta</taxon>
        <taxon>Magnoliopsida</taxon>
        <taxon>eudicotyledons</taxon>
        <taxon>Gunneridae</taxon>
        <taxon>Pentapetalae</taxon>
        <taxon>asterids</taxon>
        <taxon>lamiids</taxon>
        <taxon>Lamiales</taxon>
        <taxon>Pedaliaceae</taxon>
        <taxon>Sesamum</taxon>
    </lineage>
</organism>
<keyword evidence="23" id="KW-1185">Reference proteome</keyword>
<keyword evidence="11 16" id="KW-1133">Transmembrane helix</keyword>
<reference evidence="22" key="2">
    <citation type="journal article" date="2024" name="Plant">
        <title>Genomic evolution and insights into agronomic trait innovations of Sesamum species.</title>
        <authorList>
            <person name="Miao H."/>
            <person name="Wang L."/>
            <person name="Qu L."/>
            <person name="Liu H."/>
            <person name="Sun Y."/>
            <person name="Le M."/>
            <person name="Wang Q."/>
            <person name="Wei S."/>
            <person name="Zheng Y."/>
            <person name="Lin W."/>
            <person name="Duan Y."/>
            <person name="Cao H."/>
            <person name="Xiong S."/>
            <person name="Wang X."/>
            <person name="Wei L."/>
            <person name="Li C."/>
            <person name="Ma Q."/>
            <person name="Ju M."/>
            <person name="Zhao R."/>
            <person name="Li G."/>
            <person name="Mu C."/>
            <person name="Tian Q."/>
            <person name="Mei H."/>
            <person name="Zhang T."/>
            <person name="Gao T."/>
            <person name="Zhang H."/>
        </authorList>
    </citation>
    <scope>NUCLEOTIDE SEQUENCE</scope>
    <source>
        <strain evidence="22">3651</strain>
    </source>
</reference>
<keyword evidence="13 16" id="KW-0472">Membrane</keyword>
<evidence type="ECO:0000256" key="5">
    <source>
        <dbReference type="ARBA" id="ARBA00022692"/>
    </source>
</evidence>
<evidence type="ECO:0000256" key="15">
    <source>
        <dbReference type="ARBA" id="ARBA00034617"/>
    </source>
</evidence>
<dbReference type="InterPro" id="IPR036388">
    <property type="entry name" value="WH-like_DNA-bd_sf"/>
</dbReference>
<dbReference type="Pfam" id="PF00271">
    <property type="entry name" value="Helicase_C"/>
    <property type="match status" value="1"/>
</dbReference>
<dbReference type="Pfam" id="PF16124">
    <property type="entry name" value="RecQ_Zn_bind"/>
    <property type="match status" value="1"/>
</dbReference>
<dbReference type="SMART" id="SM00341">
    <property type="entry name" value="HRDC"/>
    <property type="match status" value="1"/>
</dbReference>
<dbReference type="GO" id="GO:0016787">
    <property type="term" value="F:hydrolase activity"/>
    <property type="evidence" value="ECO:0007669"/>
    <property type="project" value="UniProtKB-KW"/>
</dbReference>
<dbReference type="FunFam" id="1.10.10.10:FF:000513">
    <property type="entry name" value="ATP-dependent DNA helicase"/>
    <property type="match status" value="1"/>
</dbReference>
<keyword evidence="12" id="KW-0238">DNA-binding</keyword>
<dbReference type="NCBIfam" id="TIGR00614">
    <property type="entry name" value="recQ_fam"/>
    <property type="match status" value="1"/>
</dbReference>
<dbReference type="InterPro" id="IPR014001">
    <property type="entry name" value="Helicase_ATP-bd"/>
</dbReference>
<evidence type="ECO:0000313" key="23">
    <source>
        <dbReference type="Proteomes" id="UP001293254"/>
    </source>
</evidence>
<dbReference type="GO" id="GO:0000724">
    <property type="term" value="P:double-strand break repair via homologous recombination"/>
    <property type="evidence" value="ECO:0007669"/>
    <property type="project" value="TreeGrafter"/>
</dbReference>
<evidence type="ECO:0000256" key="7">
    <source>
        <dbReference type="ARBA" id="ARBA00022801"/>
    </source>
</evidence>
<evidence type="ECO:0000256" key="3">
    <source>
        <dbReference type="ARBA" id="ARBA00005446"/>
    </source>
</evidence>
<dbReference type="Pfam" id="PF02453">
    <property type="entry name" value="Reticulon"/>
    <property type="match status" value="1"/>
</dbReference>
<dbReference type="GO" id="GO:0043138">
    <property type="term" value="F:3'-5' DNA helicase activity"/>
    <property type="evidence" value="ECO:0007669"/>
    <property type="project" value="UniProtKB-EC"/>
</dbReference>
<dbReference type="GO" id="GO:0003677">
    <property type="term" value="F:DNA binding"/>
    <property type="evidence" value="ECO:0007669"/>
    <property type="project" value="UniProtKB-KW"/>
</dbReference>
<comment type="similarity">
    <text evidence="3">Belongs to the helicase family. RecQ subfamily.</text>
</comment>
<feature type="transmembrane region" description="Helical" evidence="16">
    <location>
        <begin position="76"/>
        <end position="95"/>
    </location>
</feature>
<dbReference type="PANTHER" id="PTHR13710:SF120">
    <property type="entry name" value="BIFUNCTIONAL 3'-5' EXONUCLEASE_ATP-DEPENDENT HELICASE WRN"/>
    <property type="match status" value="1"/>
</dbReference>
<dbReference type="Pfam" id="PF14493">
    <property type="entry name" value="HTH_40"/>
    <property type="match status" value="1"/>
</dbReference>
<evidence type="ECO:0000256" key="4">
    <source>
        <dbReference type="ARBA" id="ARBA00008894"/>
    </source>
</evidence>
<feature type="domain" description="Helicase ATP-binding" evidence="20">
    <location>
        <begin position="251"/>
        <end position="418"/>
    </location>
</feature>
<dbReference type="SUPFAM" id="SSF47819">
    <property type="entry name" value="HRDC-like"/>
    <property type="match status" value="1"/>
</dbReference>
<sequence length="1154" mass="129857">MSGDPDLFEPSAEKVHREETEEEKFHLFGRQKPVHTALGGGKPADVILWRNKQISAALLAGATVIWLLFERIGYHLITFICHCLILSLATLFLWSNLSFFVNKAPYNFPEVALPEDLCMSAARLLTDRCNKAFAIFRAVAVGKDVKRLLYAILVLWVLSVVGGWFDFLTLVYIIFVMILTMPLLYEKHEDQVDSYALKAKSKLQKQYSKLDEKLYGPFSFSAAKERKIEMESTLKKYFGFSKFRPYQKEIVEDILQGKDCLVVMATGSGKSLCYQVPPLIAKKTAVVVSPLISLMQDQVMALKQRGIRAEYLSSAQTDRNVSTNAESGQYDILYMTPEKACLLTASFWSRLLESGICLFAVDEAHCISEWGHNFRIEYKQLDKLRDVLLNVPFVALTATATEKVRGDIINSLKMQNPHVTIGSFDRKNLFYSVVSFDRSNAFLNELVMEISASVEKAGSTIIYCTTVKDAEQIFESLKAAGMEAGMYHGQMSNKAREDSHRAFIRDEFYVMVATIAFGMGIDKPNIRHVIHYGCPKSLESYYQESGRCGRDGIPSFCRLYFTRSDFAKAEFYCAEARTADQRKAIMESFMAAQRYCMLTTCRRNFLLEYFGEKNSSVNCGTCDNCTNSKQESDMSREAFLLMACIQSCGGHWGLNLPVDVLRGSRSKKILDGHFDKLPFHGLGKDMPANWWKALAYQLISQDYLVETFRDIYKTVRVGPKGMQFLNSCSPDHQPPLYLTLTPELAGDDRSKDTAGEGVGNGFTQLEFDGLSQAEDQLYKLLVEERMKLAREHGTAPYALCGDQTLRRITLIRPSTRARLANIDGVNQYFLKTYGDHLLQAIQRLSQELGLSLDGIGEPKAEPPMPTKVATVPNNKRLTSAKLEAWRMWQEDGLTIQKIANYPGRAAPIKDQTVFEYILEAGREGCSIDWPRLCLEMGLTQEIFKNIQDAISKVGKEKLKPIKNELPEEVSYSQIKLCMLVQDMGISTVVFSSTHQQRCKADESANGTSQISEGSGLSCQTEGPQSNLESLVDNVDYQMKVVGVPDDTSLGKSVDEVPSLLIDGMDAKLPVAAIDELTCSRKRQKLDEPQAQHSVAVEPSEDSVLNWLKNFNDGVTLSDLLEHFKGSKEEAMIDLLKHMEGEFLIFRKNNLYKLM</sequence>
<dbReference type="GO" id="GO:0005634">
    <property type="term" value="C:nucleus"/>
    <property type="evidence" value="ECO:0007669"/>
    <property type="project" value="TreeGrafter"/>
</dbReference>
<evidence type="ECO:0000259" key="19">
    <source>
        <dbReference type="PROSITE" id="PS50967"/>
    </source>
</evidence>
<evidence type="ECO:0000256" key="1">
    <source>
        <dbReference type="ARBA" id="ARBA00001947"/>
    </source>
</evidence>
<accession>A0AAE1XY61</accession>
<evidence type="ECO:0000256" key="14">
    <source>
        <dbReference type="ARBA" id="ARBA00023235"/>
    </source>
</evidence>
<comment type="subcellular location">
    <subcellularLocation>
        <location evidence="2 16">Endoplasmic reticulum membrane</location>
        <topology evidence="2 16">Multi-pass membrane protein</topology>
    </subcellularLocation>
</comment>
<name>A0AAE1XY61_9LAMI</name>
<feature type="compositionally biased region" description="Polar residues" evidence="17">
    <location>
        <begin position="1004"/>
        <end position="1023"/>
    </location>
</feature>
<dbReference type="InterPro" id="IPR018982">
    <property type="entry name" value="RQC_domain"/>
</dbReference>
<feature type="domain" description="Reticulon" evidence="18">
    <location>
        <begin position="43"/>
        <end position="229"/>
    </location>
</feature>
<dbReference type="FunFam" id="3.40.50.300:FF:001450">
    <property type="entry name" value="ATP-dependent DNA helicase"/>
    <property type="match status" value="1"/>
</dbReference>
<feature type="region of interest" description="Disordered" evidence="17">
    <location>
        <begin position="1003"/>
        <end position="1023"/>
    </location>
</feature>
<evidence type="ECO:0000259" key="21">
    <source>
        <dbReference type="PROSITE" id="PS51194"/>
    </source>
</evidence>
<evidence type="ECO:0000256" key="8">
    <source>
        <dbReference type="ARBA" id="ARBA00022806"/>
    </source>
</evidence>
<dbReference type="Pfam" id="PF00270">
    <property type="entry name" value="DEAD"/>
    <property type="match status" value="1"/>
</dbReference>
<evidence type="ECO:0000259" key="20">
    <source>
        <dbReference type="PROSITE" id="PS51192"/>
    </source>
</evidence>
<dbReference type="SMART" id="SM00490">
    <property type="entry name" value="HELICc"/>
    <property type="match status" value="1"/>
</dbReference>
<evidence type="ECO:0000256" key="2">
    <source>
        <dbReference type="ARBA" id="ARBA00004477"/>
    </source>
</evidence>
<dbReference type="PROSITE" id="PS51192">
    <property type="entry name" value="HELICASE_ATP_BIND_1"/>
    <property type="match status" value="1"/>
</dbReference>
<keyword evidence="10" id="KW-0067">ATP-binding</keyword>
<dbReference type="CDD" id="cd18794">
    <property type="entry name" value="SF2_C_RecQ"/>
    <property type="match status" value="1"/>
</dbReference>
<dbReference type="Pfam" id="PF09382">
    <property type="entry name" value="RQC"/>
    <property type="match status" value="1"/>
</dbReference>
<reference evidence="22" key="1">
    <citation type="submission" date="2020-06" db="EMBL/GenBank/DDBJ databases">
        <authorList>
            <person name="Li T."/>
            <person name="Hu X."/>
            <person name="Zhang T."/>
            <person name="Song X."/>
            <person name="Zhang H."/>
            <person name="Dai N."/>
            <person name="Sheng W."/>
            <person name="Hou X."/>
            <person name="Wei L."/>
        </authorList>
    </citation>
    <scope>NUCLEOTIDE SEQUENCE</scope>
    <source>
        <strain evidence="22">3651</strain>
        <tissue evidence="22">Leaf</tissue>
    </source>
</reference>
<protein>
    <recommendedName>
        <fullName evidence="16">Reticulon-like protein</fullName>
    </recommendedName>
</protein>
<evidence type="ECO:0000256" key="10">
    <source>
        <dbReference type="ARBA" id="ARBA00022840"/>
    </source>
</evidence>
<keyword evidence="14" id="KW-0413">Isomerase</keyword>
<dbReference type="InterPro" id="IPR011545">
    <property type="entry name" value="DEAD/DEAH_box_helicase_dom"/>
</dbReference>
<dbReference type="AlphaFoldDB" id="A0AAE1XY61"/>
<dbReference type="Pfam" id="PF00570">
    <property type="entry name" value="HRDC"/>
    <property type="match status" value="1"/>
</dbReference>
<dbReference type="PANTHER" id="PTHR13710">
    <property type="entry name" value="DNA HELICASE RECQ FAMILY MEMBER"/>
    <property type="match status" value="1"/>
</dbReference>
<evidence type="ECO:0000256" key="13">
    <source>
        <dbReference type="ARBA" id="ARBA00023136"/>
    </source>
</evidence>
<comment type="cofactor">
    <cofactor evidence="1">
        <name>Zn(2+)</name>
        <dbReference type="ChEBI" id="CHEBI:29105"/>
    </cofactor>
</comment>
<evidence type="ECO:0000256" key="17">
    <source>
        <dbReference type="SAM" id="MobiDB-lite"/>
    </source>
</evidence>
<keyword evidence="8 22" id="KW-0347">Helicase</keyword>
<keyword evidence="6" id="KW-0547">Nucleotide-binding</keyword>
<dbReference type="Gene3D" id="1.10.150.80">
    <property type="entry name" value="HRDC domain"/>
    <property type="match status" value="1"/>
</dbReference>
<dbReference type="GO" id="GO:0005694">
    <property type="term" value="C:chromosome"/>
    <property type="evidence" value="ECO:0007669"/>
    <property type="project" value="TreeGrafter"/>
</dbReference>
<evidence type="ECO:0000259" key="18">
    <source>
        <dbReference type="PROSITE" id="PS50845"/>
    </source>
</evidence>
<dbReference type="GO" id="GO:0006260">
    <property type="term" value="P:DNA replication"/>
    <property type="evidence" value="ECO:0007669"/>
    <property type="project" value="InterPro"/>
</dbReference>
<dbReference type="InterPro" id="IPR010997">
    <property type="entry name" value="HRDC-like_sf"/>
</dbReference>
<feature type="transmembrane region" description="Helical" evidence="16">
    <location>
        <begin position="148"/>
        <end position="179"/>
    </location>
</feature>
<dbReference type="InterPro" id="IPR003388">
    <property type="entry name" value="Reticulon"/>
</dbReference>
<feature type="domain" description="Helicase C-terminal" evidence="21">
    <location>
        <begin position="442"/>
        <end position="593"/>
    </location>
</feature>
<dbReference type="GO" id="GO:0009378">
    <property type="term" value="F:four-way junction helicase activity"/>
    <property type="evidence" value="ECO:0007669"/>
    <property type="project" value="TreeGrafter"/>
</dbReference>
<keyword evidence="9 16" id="KW-0256">Endoplasmic reticulum</keyword>
<dbReference type="PROSITE" id="PS50967">
    <property type="entry name" value="HRDC"/>
    <property type="match status" value="1"/>
</dbReference>
<dbReference type="InterPro" id="IPR027417">
    <property type="entry name" value="P-loop_NTPase"/>
</dbReference>
<comment type="catalytic activity">
    <reaction evidence="15">
        <text>Couples ATP hydrolysis with the unwinding of duplex DNA by translocating in the 3'-5' direction.</text>
        <dbReference type="EC" id="5.6.2.4"/>
    </reaction>
</comment>
<dbReference type="GO" id="GO:0005524">
    <property type="term" value="F:ATP binding"/>
    <property type="evidence" value="ECO:0007669"/>
    <property type="project" value="UniProtKB-KW"/>
</dbReference>
<dbReference type="InterPro" id="IPR036390">
    <property type="entry name" value="WH_DNA-bd_sf"/>
</dbReference>
<evidence type="ECO:0000256" key="16">
    <source>
        <dbReference type="RuleBase" id="RU363132"/>
    </source>
</evidence>
<dbReference type="Proteomes" id="UP001293254">
    <property type="component" value="Unassembled WGS sequence"/>
</dbReference>
<dbReference type="PROSITE" id="PS50845">
    <property type="entry name" value="RETICULON"/>
    <property type="match status" value="1"/>
</dbReference>